<sequence>MPDWYELVAQQFECEFLNATELVTGSEADQLHLSPEGHQKLAQAMKEKIEEILG</sequence>
<dbReference type="RefSeq" id="WP_156085435.1">
    <property type="nucleotide sequence ID" value="NZ_BHGK01000001.1"/>
</dbReference>
<proteinExistence type="predicted"/>
<gene>
    <name evidence="1" type="ORF">KGMB01110_09770</name>
</gene>
<dbReference type="InterPro" id="IPR036514">
    <property type="entry name" value="SGNH_hydro_sf"/>
</dbReference>
<comment type="caution">
    <text evidence="1">The sequence shown here is derived from an EMBL/GenBank/DDBJ whole genome shotgun (WGS) entry which is preliminary data.</text>
</comment>
<dbReference type="EMBL" id="BHGK01000001">
    <property type="protein sequence ID" value="GCA66541.1"/>
    <property type="molecule type" value="Genomic_DNA"/>
</dbReference>
<dbReference type="AlphaFoldDB" id="A0A391NZ95"/>
<evidence type="ECO:0008006" key="3">
    <source>
        <dbReference type="Google" id="ProtNLM"/>
    </source>
</evidence>
<accession>A0A391NZ95</accession>
<keyword evidence="2" id="KW-1185">Reference proteome</keyword>
<dbReference type="Proteomes" id="UP000265643">
    <property type="component" value="Unassembled WGS sequence"/>
</dbReference>
<evidence type="ECO:0000313" key="1">
    <source>
        <dbReference type="EMBL" id="GCA66541.1"/>
    </source>
</evidence>
<name>A0A391NZ95_9FIRM</name>
<organism evidence="1 2">
    <name type="scientific">Mediterraneibacter butyricigenes</name>
    <dbReference type="NCBI Taxonomy" id="2316025"/>
    <lineage>
        <taxon>Bacteria</taxon>
        <taxon>Bacillati</taxon>
        <taxon>Bacillota</taxon>
        <taxon>Clostridia</taxon>
        <taxon>Lachnospirales</taxon>
        <taxon>Lachnospiraceae</taxon>
        <taxon>Mediterraneibacter</taxon>
    </lineage>
</organism>
<dbReference type="SUPFAM" id="SSF52266">
    <property type="entry name" value="SGNH hydrolase"/>
    <property type="match status" value="1"/>
</dbReference>
<evidence type="ECO:0000313" key="2">
    <source>
        <dbReference type="Proteomes" id="UP000265643"/>
    </source>
</evidence>
<protein>
    <recommendedName>
        <fullName evidence="3">SGNH hydrolase-type esterase domain-containing protein</fullName>
    </recommendedName>
</protein>
<reference evidence="2" key="1">
    <citation type="submission" date="2018-09" db="EMBL/GenBank/DDBJ databases">
        <title>Draft Genome Sequence of Mediterraneibacter sp. KCTC 15684.</title>
        <authorList>
            <person name="Kim J.S."/>
            <person name="Han K.I."/>
            <person name="Suh M.K."/>
            <person name="Lee K.C."/>
            <person name="Eom M.K."/>
            <person name="Lee J.H."/>
            <person name="Park S.H."/>
            <person name="Kang S.W."/>
            <person name="Park J.E."/>
            <person name="Oh B.S."/>
            <person name="Yu S.Y."/>
            <person name="Choi S.H."/>
            <person name="Lee D.H."/>
            <person name="Yoon H."/>
            <person name="Kim B."/>
            <person name="Yang S.J."/>
            <person name="Lee J.S."/>
        </authorList>
    </citation>
    <scope>NUCLEOTIDE SEQUENCE [LARGE SCALE GENOMIC DNA]</scope>
    <source>
        <strain evidence="2">KCTC 15684</strain>
    </source>
</reference>
<dbReference type="Gene3D" id="3.40.50.1110">
    <property type="entry name" value="SGNH hydrolase"/>
    <property type="match status" value="1"/>
</dbReference>